<evidence type="ECO:0000313" key="7">
    <source>
        <dbReference type="Proteomes" id="UP001281656"/>
    </source>
</evidence>
<keyword evidence="4" id="KW-0812">Transmembrane</keyword>
<dbReference type="InterPro" id="IPR017896">
    <property type="entry name" value="4Fe4S_Fe-S-bd"/>
</dbReference>
<evidence type="ECO:0000259" key="5">
    <source>
        <dbReference type="PROSITE" id="PS51379"/>
    </source>
</evidence>
<sequence length="63" mass="7127">MGLKELGEVAVAGAVVFYAFYTIYKIIKNRNDNCSGCGSCSRMCPQYHRRKETNDKTDTKKTD</sequence>
<keyword evidence="7" id="KW-1185">Reference proteome</keyword>
<dbReference type="InterPro" id="IPR017900">
    <property type="entry name" value="4Fe4S_Fe_S_CS"/>
</dbReference>
<accession>A0ABU4JTB6</accession>
<dbReference type="PROSITE" id="PS51379">
    <property type="entry name" value="4FE4S_FER_2"/>
    <property type="match status" value="1"/>
</dbReference>
<name>A0ABU4JTB6_9CLOT</name>
<dbReference type="Proteomes" id="UP001281656">
    <property type="component" value="Unassembled WGS sequence"/>
</dbReference>
<feature type="domain" description="4Fe-4S ferredoxin-type" evidence="5">
    <location>
        <begin position="24"/>
        <end position="54"/>
    </location>
</feature>
<dbReference type="EMBL" id="JARUJP010000009">
    <property type="protein sequence ID" value="MDW8801378.1"/>
    <property type="molecule type" value="Genomic_DNA"/>
</dbReference>
<keyword evidence="4" id="KW-1133">Transmembrane helix</keyword>
<evidence type="ECO:0000256" key="2">
    <source>
        <dbReference type="ARBA" id="ARBA00023004"/>
    </source>
</evidence>
<evidence type="ECO:0000256" key="4">
    <source>
        <dbReference type="SAM" id="Phobius"/>
    </source>
</evidence>
<evidence type="ECO:0000256" key="3">
    <source>
        <dbReference type="ARBA" id="ARBA00023014"/>
    </source>
</evidence>
<dbReference type="SUPFAM" id="SSF54862">
    <property type="entry name" value="4Fe-4S ferredoxins"/>
    <property type="match status" value="1"/>
</dbReference>
<keyword evidence="1" id="KW-0479">Metal-binding</keyword>
<proteinExistence type="predicted"/>
<gene>
    <name evidence="6" type="ORF">P8V03_09445</name>
</gene>
<evidence type="ECO:0000256" key="1">
    <source>
        <dbReference type="ARBA" id="ARBA00022723"/>
    </source>
</evidence>
<dbReference type="Pfam" id="PF12669">
    <property type="entry name" value="FeoB_associated"/>
    <property type="match status" value="1"/>
</dbReference>
<dbReference type="RefSeq" id="WP_261670086.1">
    <property type="nucleotide sequence ID" value="NZ_JARUJP010000009.1"/>
</dbReference>
<keyword evidence="2" id="KW-0408">Iron</keyword>
<protein>
    <submittedName>
        <fullName evidence="6">FeoB-associated Cys-rich membrane protein</fullName>
    </submittedName>
</protein>
<organism evidence="6 7">
    <name type="scientific">Clostridium tanneri</name>
    <dbReference type="NCBI Taxonomy" id="3037988"/>
    <lineage>
        <taxon>Bacteria</taxon>
        <taxon>Bacillati</taxon>
        <taxon>Bacillota</taxon>
        <taxon>Clostridia</taxon>
        <taxon>Eubacteriales</taxon>
        <taxon>Clostridiaceae</taxon>
        <taxon>Clostridium</taxon>
    </lineage>
</organism>
<reference evidence="6 7" key="1">
    <citation type="submission" date="2023-04" db="EMBL/GenBank/DDBJ databases">
        <title>Clostridium tannerae sp. nov., isolated from the fecal material of an alpaca.</title>
        <authorList>
            <person name="Miller S."/>
            <person name="Hendry M."/>
            <person name="King J."/>
            <person name="Sankaranarayanan K."/>
            <person name="Lawson P.A."/>
        </authorList>
    </citation>
    <scope>NUCLEOTIDE SEQUENCE [LARGE SCALE GENOMIC DNA]</scope>
    <source>
        <strain evidence="6 7">A1-XYC3</strain>
    </source>
</reference>
<keyword evidence="4" id="KW-0472">Membrane</keyword>
<feature type="transmembrane region" description="Helical" evidence="4">
    <location>
        <begin position="6"/>
        <end position="24"/>
    </location>
</feature>
<comment type="caution">
    <text evidence="6">The sequence shown here is derived from an EMBL/GenBank/DDBJ whole genome shotgun (WGS) entry which is preliminary data.</text>
</comment>
<keyword evidence="3" id="KW-0411">Iron-sulfur</keyword>
<dbReference type="PROSITE" id="PS00198">
    <property type="entry name" value="4FE4S_FER_1"/>
    <property type="match status" value="1"/>
</dbReference>
<evidence type="ECO:0000313" key="6">
    <source>
        <dbReference type="EMBL" id="MDW8801378.1"/>
    </source>
</evidence>